<gene>
    <name evidence="1" type="ORF">PAMC26577_00875</name>
</gene>
<dbReference type="Proteomes" id="UP000195221">
    <property type="component" value="Unassembled WGS sequence"/>
</dbReference>
<evidence type="ECO:0000313" key="2">
    <source>
        <dbReference type="Proteomes" id="UP000195221"/>
    </source>
</evidence>
<dbReference type="RefSeq" id="WP_075357898.1">
    <property type="nucleotide sequence ID" value="NZ_MSRG01000020.1"/>
</dbReference>
<dbReference type="AlphaFoldDB" id="A0A242N754"/>
<dbReference type="EMBL" id="NBTZ01000009">
    <property type="protein sequence ID" value="OTP79448.1"/>
    <property type="molecule type" value="Genomic_DNA"/>
</dbReference>
<name>A0A242N754_CABSO</name>
<evidence type="ECO:0000313" key="1">
    <source>
        <dbReference type="EMBL" id="OTP79448.1"/>
    </source>
</evidence>
<protein>
    <submittedName>
        <fullName evidence="1">Uncharacterized protein</fullName>
    </submittedName>
</protein>
<proteinExistence type="predicted"/>
<comment type="caution">
    <text evidence="1">The sequence shown here is derived from an EMBL/GenBank/DDBJ whole genome shotgun (WGS) entry which is preliminary data.</text>
</comment>
<organism evidence="1 2">
    <name type="scientific">Caballeronia sordidicola</name>
    <name type="common">Burkholderia sordidicola</name>
    <dbReference type="NCBI Taxonomy" id="196367"/>
    <lineage>
        <taxon>Bacteria</taxon>
        <taxon>Pseudomonadati</taxon>
        <taxon>Pseudomonadota</taxon>
        <taxon>Betaproteobacteria</taxon>
        <taxon>Burkholderiales</taxon>
        <taxon>Burkholderiaceae</taxon>
        <taxon>Caballeronia</taxon>
    </lineage>
</organism>
<reference evidence="1 2" key="1">
    <citation type="submission" date="2017-03" db="EMBL/GenBank/DDBJ databases">
        <title>Genome analysis of strain PAMC 26577.</title>
        <authorList>
            <person name="Oh H.-M."/>
            <person name="Yang J.-A."/>
        </authorList>
    </citation>
    <scope>NUCLEOTIDE SEQUENCE [LARGE SCALE GENOMIC DNA]</scope>
    <source>
        <strain evidence="1 2">PAMC 26577</strain>
    </source>
</reference>
<accession>A0A242N754</accession>
<sequence length="141" mass="15581">MKTIFIFDDSRPTDDEHCVVALGEDGRRFGTRVFDGWTFPHCRYAMGAMHVSEAKHDAAVAVNSTRSTMLGKFDAAYGPGGWVAVWLETPKHDALWLEAVQLARERDARIERVAMSYSGPAFARILAAVFGSADAQPHTTH</sequence>